<dbReference type="RefSeq" id="WP_046103433.1">
    <property type="nucleotide sequence ID" value="NZ_JZEY01000054.1"/>
</dbReference>
<dbReference type="InterPro" id="IPR016143">
    <property type="entry name" value="Citrate_synth-like_sm_a-sub"/>
</dbReference>
<evidence type="ECO:0000313" key="6">
    <source>
        <dbReference type="EMBL" id="KKB08744.1"/>
    </source>
</evidence>
<name>A0A0F5FIM1_9HYPH</name>
<dbReference type="InterPro" id="IPR019810">
    <property type="entry name" value="Citrate_synthase_AS"/>
</dbReference>
<dbReference type="PRINTS" id="PR00143">
    <property type="entry name" value="CITRTSNTHASE"/>
</dbReference>
<dbReference type="EMBL" id="JZEY01000054">
    <property type="protein sequence ID" value="KKB08744.1"/>
    <property type="molecule type" value="Genomic_DNA"/>
</dbReference>
<dbReference type="OrthoDB" id="9800864at2"/>
<dbReference type="PATRIC" id="fig|429727.3.peg.280"/>
<evidence type="ECO:0000256" key="1">
    <source>
        <dbReference type="ARBA" id="ARBA00004751"/>
    </source>
</evidence>
<evidence type="ECO:0000313" key="7">
    <source>
        <dbReference type="Proteomes" id="UP000033649"/>
    </source>
</evidence>
<dbReference type="UniPathway" id="UPA00223">
    <property type="reaction ID" value="UER00717"/>
</dbReference>
<dbReference type="Gene3D" id="1.10.580.10">
    <property type="entry name" value="Citrate Synthase, domain 1"/>
    <property type="match status" value="2"/>
</dbReference>
<comment type="similarity">
    <text evidence="2 5">Belongs to the citrate synthase family.</text>
</comment>
<protein>
    <recommendedName>
        <fullName evidence="3">citrate synthase (unknown stereospecificity)</fullName>
        <ecNumber evidence="3">2.3.3.16</ecNumber>
    </recommendedName>
</protein>
<dbReference type="NCBIfam" id="NF009005">
    <property type="entry name" value="PRK12350.1"/>
    <property type="match status" value="1"/>
</dbReference>
<dbReference type="Pfam" id="PF00285">
    <property type="entry name" value="Citrate_synt"/>
    <property type="match status" value="1"/>
</dbReference>
<evidence type="ECO:0000256" key="2">
    <source>
        <dbReference type="ARBA" id="ARBA00010566"/>
    </source>
</evidence>
<dbReference type="GO" id="GO:0005975">
    <property type="term" value="P:carbohydrate metabolic process"/>
    <property type="evidence" value="ECO:0007669"/>
    <property type="project" value="TreeGrafter"/>
</dbReference>
<dbReference type="SUPFAM" id="SSF48256">
    <property type="entry name" value="Citrate synthase"/>
    <property type="match status" value="1"/>
</dbReference>
<organism evidence="6 7">
    <name type="scientific">Devosia chinhatensis</name>
    <dbReference type="NCBI Taxonomy" id="429727"/>
    <lineage>
        <taxon>Bacteria</taxon>
        <taxon>Pseudomonadati</taxon>
        <taxon>Pseudomonadota</taxon>
        <taxon>Alphaproteobacteria</taxon>
        <taxon>Hyphomicrobiales</taxon>
        <taxon>Devosiaceae</taxon>
        <taxon>Devosia</taxon>
    </lineage>
</organism>
<dbReference type="EC" id="2.3.3.16" evidence="3"/>
<dbReference type="InterPro" id="IPR036969">
    <property type="entry name" value="Citrate_synthase_sf"/>
</dbReference>
<accession>A0A0F5FIM1</accession>
<comment type="pathway">
    <text evidence="1">Carbohydrate metabolism; tricarboxylic acid cycle; isocitrate from oxaloacetate: step 1/2.</text>
</comment>
<evidence type="ECO:0000256" key="3">
    <source>
        <dbReference type="ARBA" id="ARBA00012972"/>
    </source>
</evidence>
<reference evidence="6 7" key="1">
    <citation type="submission" date="2015-03" db="EMBL/GenBank/DDBJ databases">
        <authorList>
            <person name="Hassan Y."/>
            <person name="Lepp D."/>
            <person name="Li X.-Z."/>
            <person name="Zhou T."/>
        </authorList>
    </citation>
    <scope>NUCLEOTIDE SEQUENCE [LARGE SCALE GENOMIC DNA]</scope>
    <source>
        <strain evidence="6 7">IPL18</strain>
    </source>
</reference>
<evidence type="ECO:0000256" key="5">
    <source>
        <dbReference type="RuleBase" id="RU003406"/>
    </source>
</evidence>
<proteinExistence type="inferred from homology"/>
<gene>
    <name evidence="6" type="ORF">VE26_01295</name>
</gene>
<dbReference type="GO" id="GO:0036440">
    <property type="term" value="F:citrate synthase activity"/>
    <property type="evidence" value="ECO:0007669"/>
    <property type="project" value="UniProtKB-EC"/>
</dbReference>
<dbReference type="GO" id="GO:0005829">
    <property type="term" value="C:cytosol"/>
    <property type="evidence" value="ECO:0007669"/>
    <property type="project" value="TreeGrafter"/>
</dbReference>
<comment type="caution">
    <text evidence="6">The sequence shown here is derived from an EMBL/GenBank/DDBJ whole genome shotgun (WGS) entry which is preliminary data.</text>
</comment>
<dbReference type="AlphaFoldDB" id="A0A0F5FIM1"/>
<dbReference type="Gene3D" id="1.10.230.10">
    <property type="entry name" value="Cytochrome P450-Terp, domain 2"/>
    <property type="match status" value="1"/>
</dbReference>
<dbReference type="InterPro" id="IPR016142">
    <property type="entry name" value="Citrate_synth-like_lrg_a-sub"/>
</dbReference>
<evidence type="ECO:0000256" key="4">
    <source>
        <dbReference type="ARBA" id="ARBA00022679"/>
    </source>
</evidence>
<dbReference type="STRING" id="429727.VE26_01295"/>
<keyword evidence="7" id="KW-1185">Reference proteome</keyword>
<dbReference type="InterPro" id="IPR002020">
    <property type="entry name" value="Citrate_synthase"/>
</dbReference>
<dbReference type="PROSITE" id="PS00480">
    <property type="entry name" value="CITRATE_SYNTHASE"/>
    <property type="match status" value="1"/>
</dbReference>
<dbReference type="GO" id="GO:0006099">
    <property type="term" value="P:tricarboxylic acid cycle"/>
    <property type="evidence" value="ECO:0007669"/>
    <property type="project" value="UniProtKB-UniPathway"/>
</dbReference>
<keyword evidence="4 5" id="KW-0808">Transferase</keyword>
<dbReference type="CDD" id="cd06109">
    <property type="entry name" value="BsCS-I_like"/>
    <property type="match status" value="1"/>
</dbReference>
<dbReference type="PANTHER" id="PTHR11739">
    <property type="entry name" value="CITRATE SYNTHASE"/>
    <property type="match status" value="1"/>
</dbReference>
<dbReference type="Proteomes" id="UP000033649">
    <property type="component" value="Unassembled WGS sequence"/>
</dbReference>
<dbReference type="PANTHER" id="PTHR11739:SF23">
    <property type="entry name" value="CITRATE SYNTHASE 2-RELATED"/>
    <property type="match status" value="1"/>
</dbReference>
<sequence length="357" mass="37230">MSGLDDVIAAETALSEVDGINGRLVICGHRLDALAGRTAYEGVLALLFADLCRGDEGAIGQKLSQARGRAFAELAYLDDALLDLSVTEGLRALMARLPDGEDSAVALLLTAAPAVFVPALIRRKAGLDAVAPQSGLSHAADMLAMLTGATPSPASISALDTYLVTVSDHGLNASTFAARVVASTRAGYTSAVLAALGALKGPLHGGAPGPVLDMLDAVGQPDLAQVWLSTALARGDRLMGFGHRIYRVRDPRADALKAALHRLGAAGGMNADRLALAEAVEREALSLLHRAKPDRRLETNVEFFTALLLEALGFPREAFTGVFAAGRVGGWIAHAHEQVDKGRLIRPQSLYVGPKAA</sequence>